<evidence type="ECO:0000259" key="2">
    <source>
        <dbReference type="PROSITE" id="PS50883"/>
    </source>
</evidence>
<dbReference type="Proteomes" id="UP000053675">
    <property type="component" value="Unassembled WGS sequence"/>
</dbReference>
<keyword evidence="1" id="KW-1133">Transmembrane helix</keyword>
<dbReference type="PROSITE" id="PS50883">
    <property type="entry name" value="EAL"/>
    <property type="match status" value="1"/>
</dbReference>
<dbReference type="EMBL" id="JMQM01000001">
    <property type="protein sequence ID" value="KFB11286.1"/>
    <property type="molecule type" value="Genomic_DNA"/>
</dbReference>
<keyword evidence="1" id="KW-0812">Transmembrane</keyword>
<dbReference type="CDD" id="cd01949">
    <property type="entry name" value="GGDEF"/>
    <property type="match status" value="1"/>
</dbReference>
<feature type="transmembrane region" description="Helical" evidence="1">
    <location>
        <begin position="174"/>
        <end position="193"/>
    </location>
</feature>
<reference evidence="4 5" key="1">
    <citation type="submission" date="2014-05" db="EMBL/GenBank/DDBJ databases">
        <title>Draft Genome Sequence of Nitratireductor basaltis Strain UMTGB225, A Marine Bacterium Isolated from Green Barrel Tunicate.</title>
        <authorList>
            <person name="Gan H.Y."/>
        </authorList>
    </citation>
    <scope>NUCLEOTIDE SEQUENCE [LARGE SCALE GENOMIC DNA]</scope>
    <source>
        <strain evidence="4 5">UMTGB225</strain>
    </source>
</reference>
<accession>A0A084UEA0</accession>
<dbReference type="InterPro" id="IPR029787">
    <property type="entry name" value="Nucleotide_cyclase"/>
</dbReference>
<name>A0A084UEA0_9HYPH</name>
<dbReference type="Pfam" id="PF00563">
    <property type="entry name" value="EAL"/>
    <property type="match status" value="1"/>
</dbReference>
<feature type="domain" description="GGDEF" evidence="3">
    <location>
        <begin position="240"/>
        <end position="373"/>
    </location>
</feature>
<dbReference type="NCBIfam" id="TIGR00254">
    <property type="entry name" value="GGDEF"/>
    <property type="match status" value="1"/>
</dbReference>
<dbReference type="InterPro" id="IPR000160">
    <property type="entry name" value="GGDEF_dom"/>
</dbReference>
<dbReference type="Pfam" id="PF00990">
    <property type="entry name" value="GGDEF"/>
    <property type="match status" value="1"/>
</dbReference>
<dbReference type="SUPFAM" id="SSF141868">
    <property type="entry name" value="EAL domain-like"/>
    <property type="match status" value="1"/>
</dbReference>
<dbReference type="eggNOG" id="COG5001">
    <property type="taxonomic scope" value="Bacteria"/>
</dbReference>
<keyword evidence="5" id="KW-1185">Reference proteome</keyword>
<dbReference type="STRING" id="472175.EL18_02334"/>
<dbReference type="InterPro" id="IPR035919">
    <property type="entry name" value="EAL_sf"/>
</dbReference>
<keyword evidence="1" id="KW-0472">Membrane</keyword>
<evidence type="ECO:0000259" key="3">
    <source>
        <dbReference type="PROSITE" id="PS50887"/>
    </source>
</evidence>
<feature type="transmembrane region" description="Helical" evidence="1">
    <location>
        <begin position="138"/>
        <end position="154"/>
    </location>
</feature>
<dbReference type="InterPro" id="IPR043128">
    <property type="entry name" value="Rev_trsase/Diguanyl_cyclase"/>
</dbReference>
<feature type="transmembrane region" description="Helical" evidence="1">
    <location>
        <begin position="93"/>
        <end position="109"/>
    </location>
</feature>
<dbReference type="Gene3D" id="3.20.20.450">
    <property type="entry name" value="EAL domain"/>
    <property type="match status" value="1"/>
</dbReference>
<dbReference type="PANTHER" id="PTHR44757:SF2">
    <property type="entry name" value="BIOFILM ARCHITECTURE MAINTENANCE PROTEIN MBAA"/>
    <property type="match status" value="1"/>
</dbReference>
<comment type="caution">
    <text evidence="4">The sequence shown here is derived from an EMBL/GenBank/DDBJ whole genome shotgun (WGS) entry which is preliminary data.</text>
</comment>
<dbReference type="PROSITE" id="PS50887">
    <property type="entry name" value="GGDEF"/>
    <property type="match status" value="1"/>
</dbReference>
<evidence type="ECO:0000313" key="4">
    <source>
        <dbReference type="EMBL" id="KFB11286.1"/>
    </source>
</evidence>
<dbReference type="PANTHER" id="PTHR44757">
    <property type="entry name" value="DIGUANYLATE CYCLASE DGCP"/>
    <property type="match status" value="1"/>
</dbReference>
<proteinExistence type="predicted"/>
<feature type="transmembrane region" description="Helical" evidence="1">
    <location>
        <begin position="37"/>
        <end position="57"/>
    </location>
</feature>
<dbReference type="SMART" id="SM00052">
    <property type="entry name" value="EAL"/>
    <property type="match status" value="1"/>
</dbReference>
<sequence length="643" mass="71095">MGHKLQTMIWGLHGRLVDYACASGRADEYGREIAGRFVTLFLLAALLIPWFIFQYSYTGFNEAALSLAIAGIGMMSSFWVFKYTGNVAFTRDTFLGAFFCFLVWQSFYFDGLTPPGSVWLVVMPVVSVLLGSRRSGTIWLLICIAALFVSYLVTDQYRFTAHIYTSRYQLLHTISISCMMVAIFLFVSMVDAARAKAYQALEETAASVRLLAERDELSGLHNRRYFYERLEQRLAQYPLQAHAVLLTDLDGFKEINDTHGHLVGDELIKAVASAFSAISEGEDAVIARLGGDEFAILVSGGNLENRASLLAQALLDRVRHPFYMAGHTAQIGVSIGIAAAAETVTASELLRRADVAMYAAKQGGKNHFVMYENRLDAHRSHQLQMAQELVEAMSEGRIEVHYQPIVDAKTHEITAAEALARWTRADGSNISPAEFIRIAEESGLINDLGVYILRRACRDAVGFGKLKLSVNLSPVQFTSENLVGDILETLRETNFPASQLELEVTETYLIEHPERAQPVIEKLQAAGITVTLDDFGTGYSSIGYLRQYGFDRMKIDRSLVSGIAEDESARSIIQAAAILAESLSLKLTAEGVESEEEAVLLRLAGCSELQGYFFGRPQPVENFTALLEASPSRRSDHAESHLA</sequence>
<feature type="domain" description="EAL" evidence="2">
    <location>
        <begin position="382"/>
        <end position="631"/>
    </location>
</feature>
<evidence type="ECO:0000256" key="1">
    <source>
        <dbReference type="SAM" id="Phobius"/>
    </source>
</evidence>
<dbReference type="CDD" id="cd01948">
    <property type="entry name" value="EAL"/>
    <property type="match status" value="1"/>
</dbReference>
<organism evidence="4 5">
    <name type="scientific">Nitratireductor basaltis</name>
    <dbReference type="NCBI Taxonomy" id="472175"/>
    <lineage>
        <taxon>Bacteria</taxon>
        <taxon>Pseudomonadati</taxon>
        <taxon>Pseudomonadota</taxon>
        <taxon>Alphaproteobacteria</taxon>
        <taxon>Hyphomicrobiales</taxon>
        <taxon>Phyllobacteriaceae</taxon>
        <taxon>Nitratireductor</taxon>
    </lineage>
</organism>
<evidence type="ECO:0000313" key="5">
    <source>
        <dbReference type="Proteomes" id="UP000053675"/>
    </source>
</evidence>
<gene>
    <name evidence="4" type="ORF">EL18_02334</name>
</gene>
<dbReference type="InterPro" id="IPR001633">
    <property type="entry name" value="EAL_dom"/>
</dbReference>
<dbReference type="SUPFAM" id="SSF55073">
    <property type="entry name" value="Nucleotide cyclase"/>
    <property type="match status" value="1"/>
</dbReference>
<feature type="transmembrane region" description="Helical" evidence="1">
    <location>
        <begin position="63"/>
        <end position="81"/>
    </location>
</feature>
<dbReference type="PATRIC" id="fig|472175.3.peg.2323"/>
<dbReference type="AlphaFoldDB" id="A0A084UEA0"/>
<dbReference type="InterPro" id="IPR052155">
    <property type="entry name" value="Biofilm_reg_signaling"/>
</dbReference>
<protein>
    <submittedName>
        <fullName evidence="4">Periplasmic sensor diguanylate cyclase/phosphodiesterase</fullName>
    </submittedName>
</protein>
<dbReference type="SMART" id="SM00267">
    <property type="entry name" value="GGDEF"/>
    <property type="match status" value="1"/>
</dbReference>
<dbReference type="Gene3D" id="3.30.70.270">
    <property type="match status" value="1"/>
</dbReference>